<evidence type="ECO:0000256" key="3">
    <source>
        <dbReference type="ARBA" id="ARBA00023082"/>
    </source>
</evidence>
<organism evidence="7 8">
    <name type="scientific">Nocardia aurantiaca</name>
    <dbReference type="NCBI Taxonomy" id="2675850"/>
    <lineage>
        <taxon>Bacteria</taxon>
        <taxon>Bacillati</taxon>
        <taxon>Actinomycetota</taxon>
        <taxon>Actinomycetes</taxon>
        <taxon>Mycobacteriales</taxon>
        <taxon>Nocardiaceae</taxon>
        <taxon>Nocardia</taxon>
    </lineage>
</organism>
<gene>
    <name evidence="7" type="ORF">GLP40_32035</name>
</gene>
<evidence type="ECO:0000256" key="5">
    <source>
        <dbReference type="ARBA" id="ARBA00023163"/>
    </source>
</evidence>
<dbReference type="Gene3D" id="1.10.10.10">
    <property type="entry name" value="Winged helix-like DNA-binding domain superfamily/Winged helix DNA-binding domain"/>
    <property type="match status" value="1"/>
</dbReference>
<dbReference type="AlphaFoldDB" id="A0A6I3L997"/>
<name>A0A6I3L997_9NOCA</name>
<dbReference type="InterPro" id="IPR036388">
    <property type="entry name" value="WH-like_DNA-bd_sf"/>
</dbReference>
<keyword evidence="5" id="KW-0804">Transcription</keyword>
<evidence type="ECO:0000256" key="4">
    <source>
        <dbReference type="ARBA" id="ARBA00023125"/>
    </source>
</evidence>
<evidence type="ECO:0000256" key="1">
    <source>
        <dbReference type="ARBA" id="ARBA00010641"/>
    </source>
</evidence>
<keyword evidence="3" id="KW-0731">Sigma factor</keyword>
<dbReference type="RefSeq" id="WP_154791774.1">
    <property type="nucleotide sequence ID" value="NZ_WMBB01000023.1"/>
</dbReference>
<dbReference type="EMBL" id="WMBB01000023">
    <property type="protein sequence ID" value="MTE17354.1"/>
    <property type="molecule type" value="Genomic_DNA"/>
</dbReference>
<keyword evidence="8" id="KW-1185">Reference proteome</keyword>
<evidence type="ECO:0000259" key="6">
    <source>
        <dbReference type="Pfam" id="PF08281"/>
    </source>
</evidence>
<evidence type="ECO:0000313" key="7">
    <source>
        <dbReference type="EMBL" id="MTE17354.1"/>
    </source>
</evidence>
<dbReference type="SUPFAM" id="SSF88659">
    <property type="entry name" value="Sigma3 and sigma4 domains of RNA polymerase sigma factors"/>
    <property type="match status" value="1"/>
</dbReference>
<dbReference type="InterPro" id="IPR013249">
    <property type="entry name" value="RNA_pol_sigma70_r4_t2"/>
</dbReference>
<comment type="caution">
    <text evidence="7">The sequence shown here is derived from an EMBL/GenBank/DDBJ whole genome shotgun (WGS) entry which is preliminary data.</text>
</comment>
<keyword evidence="2" id="KW-0805">Transcription regulation</keyword>
<dbReference type="GO" id="GO:0016987">
    <property type="term" value="F:sigma factor activity"/>
    <property type="evidence" value="ECO:0007669"/>
    <property type="project" value="UniProtKB-KW"/>
</dbReference>
<dbReference type="GO" id="GO:0006352">
    <property type="term" value="P:DNA-templated transcription initiation"/>
    <property type="evidence" value="ECO:0007669"/>
    <property type="project" value="InterPro"/>
</dbReference>
<dbReference type="InterPro" id="IPR013324">
    <property type="entry name" value="RNA_pol_sigma_r3/r4-like"/>
</dbReference>
<dbReference type="GO" id="GO:0003677">
    <property type="term" value="F:DNA binding"/>
    <property type="evidence" value="ECO:0007669"/>
    <property type="project" value="UniProtKB-KW"/>
</dbReference>
<dbReference type="Pfam" id="PF08281">
    <property type="entry name" value="Sigma70_r4_2"/>
    <property type="match status" value="1"/>
</dbReference>
<feature type="domain" description="RNA polymerase sigma factor 70 region 4 type 2" evidence="6">
    <location>
        <begin position="152"/>
        <end position="194"/>
    </location>
</feature>
<comment type="similarity">
    <text evidence="1">Belongs to the sigma-70 factor family. ECF subfamily.</text>
</comment>
<reference evidence="7 8" key="1">
    <citation type="submission" date="2019-11" db="EMBL/GenBank/DDBJ databases">
        <title>Nocardia sp. nov. CT2-14 isolated from soil.</title>
        <authorList>
            <person name="Kanchanasin P."/>
            <person name="Tanasupawat S."/>
            <person name="Yuki M."/>
            <person name="Kudo T."/>
        </authorList>
    </citation>
    <scope>NUCLEOTIDE SEQUENCE [LARGE SCALE GENOMIC DNA]</scope>
    <source>
        <strain evidence="7 8">CT2-14</strain>
    </source>
</reference>
<evidence type="ECO:0000256" key="2">
    <source>
        <dbReference type="ARBA" id="ARBA00023015"/>
    </source>
</evidence>
<sequence length="241" mass="27069">MPKYLEPNEKTLTLAGQKLSAELYDPAVGAMLGWLAAGDVARHSRYGELSQVVLNTAQGDRFLREDIAIETFVRALVPFLRRLDRGDFDANGAASVTTFFIGACRNRIGEVVWSHHTRIMELRADTEELLDRARNTAIGPDTVDGFELARDLLLEAPRNLRSVLLLVIYEGTTLAEAAKRVGVKPTTIRSQLMRYKNRIAWLHFRRVLEIPEATGLGQWARNTVEERKIVAEARRTKQSAA</sequence>
<keyword evidence="4" id="KW-0238">DNA-binding</keyword>
<dbReference type="Proteomes" id="UP000432464">
    <property type="component" value="Unassembled WGS sequence"/>
</dbReference>
<accession>A0A6I3L997</accession>
<evidence type="ECO:0000313" key="8">
    <source>
        <dbReference type="Proteomes" id="UP000432464"/>
    </source>
</evidence>
<proteinExistence type="inferred from homology"/>
<protein>
    <submittedName>
        <fullName evidence="7">Sigma-70 family RNA polymerase sigma factor</fullName>
    </submittedName>
</protein>